<proteinExistence type="predicted"/>
<dbReference type="AlphaFoldDB" id="M8A261"/>
<gene>
    <name evidence="1" type="ORF">TRIUR3_28627</name>
</gene>
<protein>
    <submittedName>
        <fullName evidence="1">Uncharacterized protein</fullName>
    </submittedName>
</protein>
<sequence>MASKTALMAVLFLVLVAGDLAHGHAVPPLGRARRSLGWMQGMKGGPPSGMQPSETAASAARRRAISWVQEGEESSWAGGMEERKFIAPVPGFKLPPLPPNAA</sequence>
<reference evidence="1" key="1">
    <citation type="journal article" date="2013" name="Nature">
        <title>Draft genome of the wheat A-genome progenitor Triticum urartu.</title>
        <authorList>
            <person name="Ling H.Q."/>
            <person name="Zhao S."/>
            <person name="Liu D."/>
            <person name="Wang J."/>
            <person name="Sun H."/>
            <person name="Zhang C."/>
            <person name="Fan H."/>
            <person name="Li D."/>
            <person name="Dong L."/>
            <person name="Tao Y."/>
            <person name="Gao C."/>
            <person name="Wu H."/>
            <person name="Li Y."/>
            <person name="Cui Y."/>
            <person name="Guo X."/>
            <person name="Zheng S."/>
            <person name="Wang B."/>
            <person name="Yu K."/>
            <person name="Liang Q."/>
            <person name="Yang W."/>
            <person name="Lou X."/>
            <person name="Chen J."/>
            <person name="Feng M."/>
            <person name="Jian J."/>
            <person name="Zhang X."/>
            <person name="Luo G."/>
            <person name="Jiang Y."/>
            <person name="Liu J."/>
            <person name="Wang Z."/>
            <person name="Sha Y."/>
            <person name="Zhang B."/>
            <person name="Wu H."/>
            <person name="Tang D."/>
            <person name="Shen Q."/>
            <person name="Xue P."/>
            <person name="Zou S."/>
            <person name="Wang X."/>
            <person name="Liu X."/>
            <person name="Wang F."/>
            <person name="Yang Y."/>
            <person name="An X."/>
            <person name="Dong Z."/>
            <person name="Zhang K."/>
            <person name="Zhang X."/>
            <person name="Luo M.C."/>
            <person name="Dvorak J."/>
            <person name="Tong Y."/>
            <person name="Wang J."/>
            <person name="Yang H."/>
            <person name="Li Z."/>
            <person name="Wang D."/>
            <person name="Zhang A."/>
            <person name="Wang J."/>
        </authorList>
    </citation>
    <scope>NUCLEOTIDE SEQUENCE</scope>
</reference>
<organism evidence="1">
    <name type="scientific">Triticum urartu</name>
    <name type="common">Red wild einkorn</name>
    <name type="synonym">Crithodium urartu</name>
    <dbReference type="NCBI Taxonomy" id="4572"/>
    <lineage>
        <taxon>Eukaryota</taxon>
        <taxon>Viridiplantae</taxon>
        <taxon>Streptophyta</taxon>
        <taxon>Embryophyta</taxon>
        <taxon>Tracheophyta</taxon>
        <taxon>Spermatophyta</taxon>
        <taxon>Magnoliopsida</taxon>
        <taxon>Liliopsida</taxon>
        <taxon>Poales</taxon>
        <taxon>Poaceae</taxon>
        <taxon>BOP clade</taxon>
        <taxon>Pooideae</taxon>
        <taxon>Triticodae</taxon>
        <taxon>Triticeae</taxon>
        <taxon>Triticinae</taxon>
        <taxon>Triticum</taxon>
    </lineage>
</organism>
<accession>M8A261</accession>
<evidence type="ECO:0000313" key="1">
    <source>
        <dbReference type="EMBL" id="EMS66437.1"/>
    </source>
</evidence>
<dbReference type="EMBL" id="KD031908">
    <property type="protein sequence ID" value="EMS66437.1"/>
    <property type="molecule type" value="Genomic_DNA"/>
</dbReference>
<dbReference type="eggNOG" id="ENOG502R65M">
    <property type="taxonomic scope" value="Eukaryota"/>
</dbReference>
<name>M8A261_TRIUA</name>